<feature type="compositionally biased region" description="Low complexity" evidence="1">
    <location>
        <begin position="317"/>
        <end position="326"/>
    </location>
</feature>
<feature type="compositionally biased region" description="Pro residues" evidence="1">
    <location>
        <begin position="262"/>
        <end position="277"/>
    </location>
</feature>
<sequence>MQDPSVACVKSPWAPFADTTRSSEQEVFGARRRCRAGGLRSSERASSFGARRERAQSEWRWSLRANGFGSSARGRAGSRRESGGGGGGGASALRARESEGGGASALGERGRERAGASEARGGSRGERGARRGDPAPGPGAAPAPAPAPCPGAGHQRPPPPPPADPFTRQRPSRPAPAARSGRPAPARTGRPAPSREAPVRLWPRPGARGSGARPGARRPFPQIPIDAVRTPRPPAATVSGPVATAWPPATGQRRAPTDRRPGSPPAPRFTWPQPRPSASPFTRSHPPPLAPCLFSPSSAARPPLKPHGELASPPPRASSAPSDPRPNLAAARSTDSPSFRSPLALLDPLPRAPSRAAPATAITAVESPLRTVPEPLGCHRRVGRPHARLRRPSPPPFEAAPARTTPRRHAPPRRGRLRFTAPRRSSPSSKGDETLGETIAVDGSVFPDPVGFKSAASSRRRSPVFPSPRAPSSPRPR</sequence>
<feature type="compositionally biased region" description="Pro residues" evidence="1">
    <location>
        <begin position="135"/>
        <end position="149"/>
    </location>
</feature>
<feature type="compositionally biased region" description="Basic residues" evidence="1">
    <location>
        <begin position="378"/>
        <end position="391"/>
    </location>
</feature>
<accession>A0AAQ3TTK8</accession>
<evidence type="ECO:0000313" key="3">
    <source>
        <dbReference type="Proteomes" id="UP001341281"/>
    </source>
</evidence>
<dbReference type="EMBL" id="CP144750">
    <property type="protein sequence ID" value="WVZ79456.1"/>
    <property type="molecule type" value="Genomic_DNA"/>
</dbReference>
<feature type="compositionally biased region" description="Basic and acidic residues" evidence="1">
    <location>
        <begin position="108"/>
        <end position="133"/>
    </location>
</feature>
<feature type="compositionally biased region" description="Low complexity" evidence="1">
    <location>
        <begin position="64"/>
        <end position="75"/>
    </location>
</feature>
<feature type="compositionally biased region" description="Low complexity" evidence="1">
    <location>
        <begin position="175"/>
        <end position="195"/>
    </location>
</feature>
<evidence type="ECO:0000256" key="1">
    <source>
        <dbReference type="SAM" id="MobiDB-lite"/>
    </source>
</evidence>
<feature type="compositionally biased region" description="Low complexity" evidence="1">
    <location>
        <begin position="340"/>
        <end position="359"/>
    </location>
</feature>
<dbReference type="Proteomes" id="UP001341281">
    <property type="component" value="Chromosome 06"/>
</dbReference>
<gene>
    <name evidence="2" type="ORF">U9M48_027032</name>
</gene>
<feature type="region of interest" description="Disordered" evidence="1">
    <location>
        <begin position="17"/>
        <end position="477"/>
    </location>
</feature>
<feature type="compositionally biased region" description="Pro residues" evidence="1">
    <location>
        <begin position="465"/>
        <end position="477"/>
    </location>
</feature>
<organism evidence="2 3">
    <name type="scientific">Paspalum notatum var. saurae</name>
    <dbReference type="NCBI Taxonomy" id="547442"/>
    <lineage>
        <taxon>Eukaryota</taxon>
        <taxon>Viridiplantae</taxon>
        <taxon>Streptophyta</taxon>
        <taxon>Embryophyta</taxon>
        <taxon>Tracheophyta</taxon>
        <taxon>Spermatophyta</taxon>
        <taxon>Magnoliopsida</taxon>
        <taxon>Liliopsida</taxon>
        <taxon>Poales</taxon>
        <taxon>Poaceae</taxon>
        <taxon>PACMAD clade</taxon>
        <taxon>Panicoideae</taxon>
        <taxon>Andropogonodae</taxon>
        <taxon>Paspaleae</taxon>
        <taxon>Paspalinae</taxon>
        <taxon>Paspalum</taxon>
    </lineage>
</organism>
<keyword evidence="3" id="KW-1185">Reference proteome</keyword>
<proteinExistence type="predicted"/>
<dbReference type="AlphaFoldDB" id="A0AAQ3TTK8"/>
<reference evidence="2 3" key="1">
    <citation type="submission" date="2024-02" db="EMBL/GenBank/DDBJ databases">
        <title>High-quality chromosome-scale genome assembly of Pensacola bahiagrass (Paspalum notatum Flugge var. saurae).</title>
        <authorList>
            <person name="Vega J.M."/>
            <person name="Podio M."/>
            <person name="Orjuela J."/>
            <person name="Siena L.A."/>
            <person name="Pessino S.C."/>
            <person name="Combes M.C."/>
            <person name="Mariac C."/>
            <person name="Albertini E."/>
            <person name="Pupilli F."/>
            <person name="Ortiz J.P.A."/>
            <person name="Leblanc O."/>
        </authorList>
    </citation>
    <scope>NUCLEOTIDE SEQUENCE [LARGE SCALE GENOMIC DNA]</scope>
    <source>
        <strain evidence="2">R1</strain>
        <tissue evidence="2">Leaf</tissue>
    </source>
</reference>
<feature type="compositionally biased region" description="Low complexity" evidence="1">
    <location>
        <begin position="203"/>
        <end position="219"/>
    </location>
</feature>
<protein>
    <submittedName>
        <fullName evidence="2">Uncharacterized protein</fullName>
    </submittedName>
</protein>
<evidence type="ECO:0000313" key="2">
    <source>
        <dbReference type="EMBL" id="WVZ79456.1"/>
    </source>
</evidence>
<name>A0AAQ3TTK8_PASNO</name>
<feature type="compositionally biased region" description="Basic residues" evidence="1">
    <location>
        <begin position="405"/>
        <end position="417"/>
    </location>
</feature>